<organism evidence="2 3">
    <name type="scientific">Salinarimonas soli</name>
    <dbReference type="NCBI Taxonomy" id="1638099"/>
    <lineage>
        <taxon>Bacteria</taxon>
        <taxon>Pseudomonadati</taxon>
        <taxon>Pseudomonadota</taxon>
        <taxon>Alphaproteobacteria</taxon>
        <taxon>Hyphomicrobiales</taxon>
        <taxon>Salinarimonadaceae</taxon>
        <taxon>Salinarimonas</taxon>
    </lineage>
</organism>
<evidence type="ECO:0000313" key="3">
    <source>
        <dbReference type="Proteomes" id="UP000323142"/>
    </source>
</evidence>
<dbReference type="InterPro" id="IPR015001">
    <property type="entry name" value="DUF1850"/>
</dbReference>
<reference evidence="2 3" key="1">
    <citation type="submission" date="2019-09" db="EMBL/GenBank/DDBJ databases">
        <title>Salinarimonas rosea gen. nov., sp. nov., a new member of the a-2 subgroup of the Proteobacteria.</title>
        <authorList>
            <person name="Liu J."/>
        </authorList>
    </citation>
    <scope>NUCLEOTIDE SEQUENCE [LARGE SCALE GENOMIC DNA]</scope>
    <source>
        <strain evidence="2 3">BN140002</strain>
    </source>
</reference>
<evidence type="ECO:0000256" key="1">
    <source>
        <dbReference type="SAM" id="SignalP"/>
    </source>
</evidence>
<evidence type="ECO:0000313" key="2">
    <source>
        <dbReference type="EMBL" id="KAA2235025.1"/>
    </source>
</evidence>
<sequence>MTLCLLAGAVSVSLVASTATLAWTHSVERIAWEEVWQATPQGVVLREARVRGSGAGMEPPPEAVLRDGIWTWAPRVPPQERIVLRRSGATADWRICTGAGCRTMDTLVPPDADPVILTTCEAAR</sequence>
<dbReference type="Proteomes" id="UP000323142">
    <property type="component" value="Unassembled WGS sequence"/>
</dbReference>
<proteinExistence type="predicted"/>
<feature type="signal peptide" evidence="1">
    <location>
        <begin position="1"/>
        <end position="22"/>
    </location>
</feature>
<comment type="caution">
    <text evidence="2">The sequence shown here is derived from an EMBL/GenBank/DDBJ whole genome shotgun (WGS) entry which is preliminary data.</text>
</comment>
<dbReference type="OrthoDB" id="5298197at2"/>
<feature type="chain" id="PRO_5023019276" evidence="1">
    <location>
        <begin position="23"/>
        <end position="124"/>
    </location>
</feature>
<keyword evidence="3" id="KW-1185">Reference proteome</keyword>
<protein>
    <submittedName>
        <fullName evidence="2">DUF1850 domain-containing protein</fullName>
    </submittedName>
</protein>
<accession>A0A5B2V8X5</accession>
<dbReference type="Pfam" id="PF08905">
    <property type="entry name" value="DUF1850"/>
    <property type="match status" value="1"/>
</dbReference>
<gene>
    <name evidence="2" type="ORF">F0L46_22075</name>
</gene>
<dbReference type="RefSeq" id="WP_149821639.1">
    <property type="nucleotide sequence ID" value="NZ_VUOA01000040.1"/>
</dbReference>
<keyword evidence="1" id="KW-0732">Signal</keyword>
<name>A0A5B2V8X5_9HYPH</name>
<reference evidence="2 3" key="2">
    <citation type="submission" date="2019-09" db="EMBL/GenBank/DDBJ databases">
        <authorList>
            <person name="Jin C."/>
        </authorList>
    </citation>
    <scope>NUCLEOTIDE SEQUENCE [LARGE SCALE GENOMIC DNA]</scope>
    <source>
        <strain evidence="2 3">BN140002</strain>
    </source>
</reference>
<dbReference type="EMBL" id="VUOA01000040">
    <property type="protein sequence ID" value="KAA2235025.1"/>
    <property type="molecule type" value="Genomic_DNA"/>
</dbReference>
<dbReference type="AlphaFoldDB" id="A0A5B2V8X5"/>